<feature type="transmembrane region" description="Helical" evidence="6">
    <location>
        <begin position="224"/>
        <end position="242"/>
    </location>
</feature>
<evidence type="ECO:0000256" key="4">
    <source>
        <dbReference type="ARBA" id="ARBA00022989"/>
    </source>
</evidence>
<dbReference type="EMBL" id="JAUGQQ010000003">
    <property type="protein sequence ID" value="MDN3723968.1"/>
    <property type="molecule type" value="Genomic_DNA"/>
</dbReference>
<evidence type="ECO:0000256" key="1">
    <source>
        <dbReference type="ARBA" id="ARBA00004651"/>
    </source>
</evidence>
<protein>
    <submittedName>
        <fullName evidence="7">Oligosaccharide flippase family protein</fullName>
    </submittedName>
</protein>
<keyword evidence="2" id="KW-1003">Cell membrane</keyword>
<comment type="subcellular location">
    <subcellularLocation>
        <location evidence="1">Cell membrane</location>
        <topology evidence="1">Multi-pass membrane protein</topology>
    </subcellularLocation>
</comment>
<dbReference type="InterPro" id="IPR002797">
    <property type="entry name" value="Polysacc_synth"/>
</dbReference>
<feature type="transmembrane region" description="Helical" evidence="6">
    <location>
        <begin position="258"/>
        <end position="283"/>
    </location>
</feature>
<feature type="transmembrane region" description="Helical" evidence="6">
    <location>
        <begin position="88"/>
        <end position="105"/>
    </location>
</feature>
<evidence type="ECO:0000256" key="2">
    <source>
        <dbReference type="ARBA" id="ARBA00022475"/>
    </source>
</evidence>
<feature type="transmembrane region" description="Helical" evidence="6">
    <location>
        <begin position="181"/>
        <end position="203"/>
    </location>
</feature>
<evidence type="ECO:0000256" key="6">
    <source>
        <dbReference type="SAM" id="Phobius"/>
    </source>
</evidence>
<gene>
    <name evidence="7" type="ORF">QRD02_06205</name>
</gene>
<evidence type="ECO:0000256" key="3">
    <source>
        <dbReference type="ARBA" id="ARBA00022692"/>
    </source>
</evidence>
<evidence type="ECO:0000313" key="8">
    <source>
        <dbReference type="Proteomes" id="UP001244787"/>
    </source>
</evidence>
<reference evidence="7 8" key="1">
    <citation type="submission" date="2023-06" db="EMBL/GenBank/DDBJ databases">
        <authorList>
            <person name="Ye Y.-Q."/>
            <person name="Du Z.-J."/>
        </authorList>
    </citation>
    <scope>NUCLEOTIDE SEQUENCE [LARGE SCALE GENOMIC DNA]</scope>
    <source>
        <strain evidence="7 8">SDUM287046</strain>
    </source>
</reference>
<feature type="transmembrane region" description="Helical" evidence="6">
    <location>
        <begin position="12"/>
        <end position="34"/>
    </location>
</feature>
<accession>A0ABT8DL52</accession>
<feature type="transmembrane region" description="Helical" evidence="6">
    <location>
        <begin position="154"/>
        <end position="175"/>
    </location>
</feature>
<feature type="transmembrane region" description="Helical" evidence="6">
    <location>
        <begin position="431"/>
        <end position="452"/>
    </location>
</feature>
<dbReference type="PANTHER" id="PTHR30250:SF26">
    <property type="entry name" value="PSMA PROTEIN"/>
    <property type="match status" value="1"/>
</dbReference>
<keyword evidence="4 6" id="KW-1133">Transmembrane helix</keyword>
<name>A0ABT8DL52_9FLAO</name>
<dbReference type="InterPro" id="IPR050833">
    <property type="entry name" value="Poly_Biosynth_Transport"/>
</dbReference>
<dbReference type="PANTHER" id="PTHR30250">
    <property type="entry name" value="PST FAMILY PREDICTED COLANIC ACID TRANSPORTER"/>
    <property type="match status" value="1"/>
</dbReference>
<feature type="transmembrane region" description="Helical" evidence="6">
    <location>
        <begin position="375"/>
        <end position="392"/>
    </location>
</feature>
<evidence type="ECO:0000313" key="7">
    <source>
        <dbReference type="EMBL" id="MDN3723968.1"/>
    </source>
</evidence>
<dbReference type="RefSeq" id="WP_290254063.1">
    <property type="nucleotide sequence ID" value="NZ_JAUGQQ010000003.1"/>
</dbReference>
<feature type="transmembrane region" description="Helical" evidence="6">
    <location>
        <begin position="125"/>
        <end position="147"/>
    </location>
</feature>
<feature type="transmembrane region" description="Helical" evidence="6">
    <location>
        <begin position="340"/>
        <end position="363"/>
    </location>
</feature>
<keyword evidence="5 6" id="KW-0472">Membrane</keyword>
<dbReference type="Pfam" id="PF01943">
    <property type="entry name" value="Polysacc_synt"/>
    <property type="match status" value="1"/>
</dbReference>
<sequence length="497" mass="56372">MSQLKKGALLSYLNVIITTIIGMLLTPFIIASIGDAEYGLYSLLGSLVAYFTLVDFGLGDTVIRFVARYRAKNQFEEQSKFLGTIVKLYSFITLILVILGILMYFNIEVLFNKSMNHIEINKAKIMFVLLLVNLTISLPGNIFLGVANAYERFIYARGVLVVKYLLRAIIVFVILSSYGDAVTLVIIDTSVNILFFISNFIFVKQYLKIDFVFTKLKIFQVKNILSFSVWMFLLGLISQFQWQGGQIVVGIRGGTEQVAIYAIGIMLGTYYGAFSSSISSLFLPTATKMVVNSENSDELTNMFIKIGRISFIVLFLILGGFYLLGKNFILLWLGETYIPAYYISLIIMLAYTIPLTQTFATSLLEVKNKIYYKTLIYLVVIPLGTILGYVSYPNFQLNGVIASICVLWFIGIITLNYIFHAVLGLGMVKFYFNFLKAILPLFFIIIILDYIYSSIAYSNNLADFVIKSLSYVIIYFIVYYVVVFNKYEKALIISLRR</sequence>
<feature type="transmembrane region" description="Helical" evidence="6">
    <location>
        <begin position="398"/>
        <end position="419"/>
    </location>
</feature>
<comment type="caution">
    <text evidence="7">The sequence shown here is derived from an EMBL/GenBank/DDBJ whole genome shotgun (WGS) entry which is preliminary data.</text>
</comment>
<proteinExistence type="predicted"/>
<evidence type="ECO:0000256" key="5">
    <source>
        <dbReference type="ARBA" id="ARBA00023136"/>
    </source>
</evidence>
<dbReference type="Proteomes" id="UP001244787">
    <property type="component" value="Unassembled WGS sequence"/>
</dbReference>
<keyword evidence="3 6" id="KW-0812">Transmembrane</keyword>
<organism evidence="7 8">
    <name type="scientific">Aequorivita aurantiaca</name>
    <dbReference type="NCBI Taxonomy" id="3053356"/>
    <lineage>
        <taxon>Bacteria</taxon>
        <taxon>Pseudomonadati</taxon>
        <taxon>Bacteroidota</taxon>
        <taxon>Flavobacteriia</taxon>
        <taxon>Flavobacteriales</taxon>
        <taxon>Flavobacteriaceae</taxon>
        <taxon>Aequorivita</taxon>
    </lineage>
</organism>
<keyword evidence="8" id="KW-1185">Reference proteome</keyword>
<feature type="transmembrane region" description="Helical" evidence="6">
    <location>
        <begin position="311"/>
        <end position="334"/>
    </location>
</feature>
<feature type="transmembrane region" description="Helical" evidence="6">
    <location>
        <begin position="464"/>
        <end position="487"/>
    </location>
</feature>
<feature type="transmembrane region" description="Helical" evidence="6">
    <location>
        <begin position="40"/>
        <end position="67"/>
    </location>
</feature>